<dbReference type="AlphaFoldDB" id="A0ABD3SWD5"/>
<feature type="compositionally biased region" description="Basic and acidic residues" evidence="1">
    <location>
        <begin position="1"/>
        <end position="13"/>
    </location>
</feature>
<evidence type="ECO:0000313" key="2">
    <source>
        <dbReference type="EMBL" id="KAL3828655.1"/>
    </source>
</evidence>
<evidence type="ECO:0000256" key="1">
    <source>
        <dbReference type="SAM" id="MobiDB-lite"/>
    </source>
</evidence>
<sequence>MGRQIDGNRRPDQAESASNEFTAGKTICASGNSALIETTLSSNLVLYSNTIKLTSSKQPFFSLSEELSHFSSKRGAQPKVINEVVFAKGNVEKGGGNEVREYREAEEEELYQSHCMETETDFGSTEESPNTYIAVTEDDDDDVVE</sequence>
<feature type="compositionally biased region" description="Polar residues" evidence="1">
    <location>
        <begin position="121"/>
        <end position="133"/>
    </location>
</feature>
<name>A0ABD3SWD5_9LAMI</name>
<protein>
    <submittedName>
        <fullName evidence="2">Uncharacterized protein</fullName>
    </submittedName>
</protein>
<gene>
    <name evidence="2" type="ORF">ACJIZ3_017457</name>
</gene>
<comment type="caution">
    <text evidence="2">The sequence shown here is derived from an EMBL/GenBank/DDBJ whole genome shotgun (WGS) entry which is preliminary data.</text>
</comment>
<feature type="region of interest" description="Disordered" evidence="1">
    <location>
        <begin position="1"/>
        <end position="23"/>
    </location>
</feature>
<evidence type="ECO:0000313" key="3">
    <source>
        <dbReference type="Proteomes" id="UP001634393"/>
    </source>
</evidence>
<feature type="region of interest" description="Disordered" evidence="1">
    <location>
        <begin position="119"/>
        <end position="145"/>
    </location>
</feature>
<proteinExistence type="predicted"/>
<reference evidence="2 3" key="1">
    <citation type="submission" date="2024-12" db="EMBL/GenBank/DDBJ databases">
        <title>The unique morphological basis and parallel evolutionary history of personate flowers in Penstemon.</title>
        <authorList>
            <person name="Depatie T.H."/>
            <person name="Wessinger C.A."/>
        </authorList>
    </citation>
    <scope>NUCLEOTIDE SEQUENCE [LARGE SCALE GENOMIC DNA]</scope>
    <source>
        <strain evidence="2">WTNN_2</strain>
        <tissue evidence="2">Leaf</tissue>
    </source>
</reference>
<accession>A0ABD3SWD5</accession>
<dbReference type="Proteomes" id="UP001634393">
    <property type="component" value="Unassembled WGS sequence"/>
</dbReference>
<organism evidence="2 3">
    <name type="scientific">Penstemon smallii</name>
    <dbReference type="NCBI Taxonomy" id="265156"/>
    <lineage>
        <taxon>Eukaryota</taxon>
        <taxon>Viridiplantae</taxon>
        <taxon>Streptophyta</taxon>
        <taxon>Embryophyta</taxon>
        <taxon>Tracheophyta</taxon>
        <taxon>Spermatophyta</taxon>
        <taxon>Magnoliopsida</taxon>
        <taxon>eudicotyledons</taxon>
        <taxon>Gunneridae</taxon>
        <taxon>Pentapetalae</taxon>
        <taxon>asterids</taxon>
        <taxon>lamiids</taxon>
        <taxon>Lamiales</taxon>
        <taxon>Plantaginaceae</taxon>
        <taxon>Cheloneae</taxon>
        <taxon>Penstemon</taxon>
    </lineage>
</organism>
<dbReference type="EMBL" id="JBJXBP010000005">
    <property type="protein sequence ID" value="KAL3828655.1"/>
    <property type="molecule type" value="Genomic_DNA"/>
</dbReference>
<feature type="compositionally biased region" description="Acidic residues" evidence="1">
    <location>
        <begin position="136"/>
        <end position="145"/>
    </location>
</feature>
<keyword evidence="3" id="KW-1185">Reference proteome</keyword>